<dbReference type="GeneID" id="71981864"/>
<dbReference type="RefSeq" id="XP_047756653.1">
    <property type="nucleotide sequence ID" value="XM_047901134.1"/>
</dbReference>
<reference evidence="1" key="2">
    <citation type="journal article" date="2022" name="Microb. Genom.">
        <title>A chromosome-scale genome assembly of the tomato pathogen Cladosporium fulvum reveals a compartmentalized genome architecture and the presence of a dispensable chromosome.</title>
        <authorList>
            <person name="Zaccaron A.Z."/>
            <person name="Chen L.H."/>
            <person name="Samaras A."/>
            <person name="Stergiopoulos I."/>
        </authorList>
    </citation>
    <scope>NUCLEOTIDE SEQUENCE</scope>
    <source>
        <strain evidence="1">Race5_Kim</strain>
    </source>
</reference>
<evidence type="ECO:0008006" key="3">
    <source>
        <dbReference type="Google" id="ProtNLM"/>
    </source>
</evidence>
<protein>
    <recommendedName>
        <fullName evidence="3">F-box domain-containing protein</fullName>
    </recommendedName>
</protein>
<organism evidence="1 2">
    <name type="scientific">Passalora fulva</name>
    <name type="common">Tomato leaf mold</name>
    <name type="synonym">Cladosporium fulvum</name>
    <dbReference type="NCBI Taxonomy" id="5499"/>
    <lineage>
        <taxon>Eukaryota</taxon>
        <taxon>Fungi</taxon>
        <taxon>Dikarya</taxon>
        <taxon>Ascomycota</taxon>
        <taxon>Pezizomycotina</taxon>
        <taxon>Dothideomycetes</taxon>
        <taxon>Dothideomycetidae</taxon>
        <taxon>Mycosphaerellales</taxon>
        <taxon>Mycosphaerellaceae</taxon>
        <taxon>Fulvia</taxon>
    </lineage>
</organism>
<dbReference type="AlphaFoldDB" id="A0A9Q8P422"/>
<dbReference type="Proteomes" id="UP000756132">
    <property type="component" value="Chromosome 1"/>
</dbReference>
<keyword evidence="2" id="KW-1185">Reference proteome</keyword>
<evidence type="ECO:0000313" key="2">
    <source>
        <dbReference type="Proteomes" id="UP000756132"/>
    </source>
</evidence>
<sequence length="520" mass="59664">MASAQHVFDIPKLLEIIICQVDAPQIHDLKLVNRSWRDMISTSKAVRRAQVVNSYHNRYWKPSKEPDKMTRHELMEEFVQAMCHARNIVATYSWADWVRVNPALPRVHCTKVGKDVELTIRLPTPAQVRSLQSMNEFVTHPPCMHVTLVGQCWEEGQWLVVTMPPVCCSVWRPEGVRIRDLLEIRDQVEQVQGGQPRGNEEIVATLMIYTHGSKPRDVEEERVRKMYYESPLPRYRKVTHGLDGKGVAAWRKDEGMYWDPGMEAVDAHQIRELKLVNKSWRDAIISSKAIGRAPLVDSYEAVDVSDEDLERMKDDIPAIWTHDTLLNVHYSTPAYDWFEWIRINPGLTKVYAWKWHWRSLDDSAAFKLTIRLPSTMESSTLDCLEEYLTDPPCMTVAVAAFGWQDSTWAVPSCSSTCWVYSETGLKVKDVLAVRDQVDATRGLAGQKTIDMEVMATLRIVSDEIGPRDAIDRMLLASYFEGPLPRYRKATHQLDEAGVAAYNKDKEMQWEPDMDTDGSTE</sequence>
<dbReference type="EMBL" id="CP090163">
    <property type="protein sequence ID" value="UJO12287.1"/>
    <property type="molecule type" value="Genomic_DNA"/>
</dbReference>
<accession>A0A9Q8P422</accession>
<dbReference type="KEGG" id="ffu:CLAFUR5_01986"/>
<name>A0A9Q8P422_PASFU</name>
<gene>
    <name evidence="1" type="ORF">CLAFUR5_01986</name>
</gene>
<reference evidence="1" key="1">
    <citation type="submission" date="2021-12" db="EMBL/GenBank/DDBJ databases">
        <authorList>
            <person name="Zaccaron A."/>
            <person name="Stergiopoulos I."/>
        </authorList>
    </citation>
    <scope>NUCLEOTIDE SEQUENCE</scope>
    <source>
        <strain evidence="1">Race5_Kim</strain>
    </source>
</reference>
<proteinExistence type="predicted"/>
<evidence type="ECO:0000313" key="1">
    <source>
        <dbReference type="EMBL" id="UJO12287.1"/>
    </source>
</evidence>